<organism evidence="1 2">
    <name type="scientific">Pelagovum pacificum</name>
    <dbReference type="NCBI Taxonomy" id="2588711"/>
    <lineage>
        <taxon>Bacteria</taxon>
        <taxon>Pseudomonadati</taxon>
        <taxon>Pseudomonadota</taxon>
        <taxon>Alphaproteobacteria</taxon>
        <taxon>Rhodobacterales</taxon>
        <taxon>Paracoccaceae</taxon>
        <taxon>Pelagovum</taxon>
    </lineage>
</organism>
<sequence length="326" mass="36410">MSLYVVERQLGLSDLTSVTSDGVTLGFPDSAWNYNGATSYNKNDLVVRNFYWYQSLVGSNAGHDPEDDDQDDPSYWLKVVAVALLRLFDSGVDTRLGEDPEIVVGDWGPISGPVVINFDDIAHTKVDTVYLEGLKDATSARLQVYDSSDVLVYDQTKTLIDESPIYDWLTWLTYEADDFYRTNVLFWDVPAFSGYRIVLTLEGGHPAIGEAFAGRRVYLGDLNNGGSTDTDDFSSKDRNVWGDVELVEQGYAEIADYVVGLNRSQKQFVQRIVRRNRAKVQLWTPPPDFSFTDATILGYPRDGVVFPMSSDFRLTASIPITGIKAS</sequence>
<reference evidence="1 2" key="1">
    <citation type="submission" date="2019-06" db="EMBL/GenBank/DDBJ databases">
        <title>Genome of new Rhodobacteraceae sp. SM1903.</title>
        <authorList>
            <person name="Ren X."/>
        </authorList>
    </citation>
    <scope>NUCLEOTIDE SEQUENCE [LARGE SCALE GENOMIC DNA]</scope>
    <source>
        <strain evidence="1 2">SM1903</strain>
    </source>
</reference>
<proteinExistence type="predicted"/>
<dbReference type="OrthoDB" id="6992011at2"/>
<dbReference type="Proteomes" id="UP000314011">
    <property type="component" value="Unassembled WGS sequence"/>
</dbReference>
<name>A0A5C5GDQ8_9RHOB</name>
<keyword evidence="2" id="KW-1185">Reference proteome</keyword>
<dbReference type="EMBL" id="VFFF01000001">
    <property type="protein sequence ID" value="TNY32912.1"/>
    <property type="molecule type" value="Genomic_DNA"/>
</dbReference>
<gene>
    <name evidence="1" type="ORF">FHY64_06445</name>
</gene>
<protein>
    <submittedName>
        <fullName evidence="1">Uncharacterized protein</fullName>
    </submittedName>
</protein>
<dbReference type="RefSeq" id="WP_140193594.1">
    <property type="nucleotide sequence ID" value="NZ_CP065915.1"/>
</dbReference>
<evidence type="ECO:0000313" key="2">
    <source>
        <dbReference type="Proteomes" id="UP000314011"/>
    </source>
</evidence>
<dbReference type="AlphaFoldDB" id="A0A5C5GDQ8"/>
<evidence type="ECO:0000313" key="1">
    <source>
        <dbReference type="EMBL" id="TNY32912.1"/>
    </source>
</evidence>
<accession>A0A5C5GDQ8</accession>
<comment type="caution">
    <text evidence="1">The sequence shown here is derived from an EMBL/GenBank/DDBJ whole genome shotgun (WGS) entry which is preliminary data.</text>
</comment>